<evidence type="ECO:0000313" key="2">
    <source>
        <dbReference type="Proteomes" id="UP001432027"/>
    </source>
</evidence>
<name>A0AAV5SPL2_9BILA</name>
<organism evidence="1 2">
    <name type="scientific">Pristionchus entomophagus</name>
    <dbReference type="NCBI Taxonomy" id="358040"/>
    <lineage>
        <taxon>Eukaryota</taxon>
        <taxon>Metazoa</taxon>
        <taxon>Ecdysozoa</taxon>
        <taxon>Nematoda</taxon>
        <taxon>Chromadorea</taxon>
        <taxon>Rhabditida</taxon>
        <taxon>Rhabditina</taxon>
        <taxon>Diplogasteromorpha</taxon>
        <taxon>Diplogasteroidea</taxon>
        <taxon>Neodiplogasteridae</taxon>
        <taxon>Pristionchus</taxon>
    </lineage>
</organism>
<reference evidence="1" key="1">
    <citation type="submission" date="2023-10" db="EMBL/GenBank/DDBJ databases">
        <title>Genome assembly of Pristionchus species.</title>
        <authorList>
            <person name="Yoshida K."/>
            <person name="Sommer R.J."/>
        </authorList>
    </citation>
    <scope>NUCLEOTIDE SEQUENCE</scope>
    <source>
        <strain evidence="1">RS0144</strain>
    </source>
</reference>
<accession>A0AAV5SPL2</accession>
<evidence type="ECO:0000313" key="1">
    <source>
        <dbReference type="EMBL" id="GMS82035.1"/>
    </source>
</evidence>
<dbReference type="EMBL" id="BTSX01000001">
    <property type="protein sequence ID" value="GMS82035.1"/>
    <property type="molecule type" value="Genomic_DNA"/>
</dbReference>
<gene>
    <name evidence="1" type="ORF">PENTCL1PPCAC_4210</name>
</gene>
<dbReference type="Proteomes" id="UP001432027">
    <property type="component" value="Unassembled WGS sequence"/>
</dbReference>
<sequence length="108" mass="11507">CSAIQMTTTGNCVIFDAVITAAYGQCPAPFACLLKTGSGCASKPRRPIDLGYIRNYCSGTVQRAPADDGSLPANLPTLNNNKCILSALLHDGTNMVLENYTWDTAHIK</sequence>
<dbReference type="AlphaFoldDB" id="A0AAV5SPL2"/>
<protein>
    <submittedName>
        <fullName evidence="1">Uncharacterized protein</fullName>
    </submittedName>
</protein>
<feature type="non-terminal residue" evidence="1">
    <location>
        <position position="1"/>
    </location>
</feature>
<proteinExistence type="predicted"/>
<comment type="caution">
    <text evidence="1">The sequence shown here is derived from an EMBL/GenBank/DDBJ whole genome shotgun (WGS) entry which is preliminary data.</text>
</comment>
<keyword evidence="2" id="KW-1185">Reference proteome</keyword>